<gene>
    <name evidence="1" type="ORF">E0W69_018710</name>
</gene>
<organism evidence="1 2">
    <name type="scientific">Rhizosphaericola mali</name>
    <dbReference type="NCBI Taxonomy" id="2545455"/>
    <lineage>
        <taxon>Bacteria</taxon>
        <taxon>Pseudomonadati</taxon>
        <taxon>Bacteroidota</taxon>
        <taxon>Chitinophagia</taxon>
        <taxon>Chitinophagales</taxon>
        <taxon>Chitinophagaceae</taxon>
        <taxon>Rhizosphaericola</taxon>
    </lineage>
</organism>
<dbReference type="InterPro" id="IPR003718">
    <property type="entry name" value="OsmC/Ohr_fam"/>
</dbReference>
<accession>A0A5P2G8H4</accession>
<dbReference type="EMBL" id="CP044016">
    <property type="protein sequence ID" value="QES90599.1"/>
    <property type="molecule type" value="Genomic_DNA"/>
</dbReference>
<protein>
    <submittedName>
        <fullName evidence="1">OsmC family protein</fullName>
    </submittedName>
</protein>
<dbReference type="KEGG" id="arac:E0W69_018710"/>
<proteinExistence type="predicted"/>
<dbReference type="SUPFAM" id="SSF82784">
    <property type="entry name" value="OsmC-like"/>
    <property type="match status" value="1"/>
</dbReference>
<dbReference type="PANTHER" id="PTHR39624">
    <property type="entry name" value="PROTEIN INVOLVED IN RIMO-MEDIATED BETA-METHYLTHIOLATION OF RIBOSOMAL PROTEIN S12 YCAO"/>
    <property type="match status" value="1"/>
</dbReference>
<reference evidence="1 2" key="1">
    <citation type="submission" date="2019-09" db="EMBL/GenBank/DDBJ databases">
        <title>Complete genome sequence of Arachidicoccus sp. B3-10 isolated from apple orchard soil.</title>
        <authorList>
            <person name="Kim H.S."/>
            <person name="Han K.-I."/>
            <person name="Suh M.K."/>
            <person name="Lee K.C."/>
            <person name="Eom M.K."/>
            <person name="Kim J.-S."/>
            <person name="Kang S.W."/>
            <person name="Sin Y."/>
            <person name="Lee J.-S."/>
        </authorList>
    </citation>
    <scope>NUCLEOTIDE SEQUENCE [LARGE SCALE GENOMIC DNA]</scope>
    <source>
        <strain evidence="1 2">B3-10</strain>
    </source>
</reference>
<dbReference type="OrthoDB" id="9791538at2"/>
<dbReference type="AlphaFoldDB" id="A0A5P2G8H4"/>
<evidence type="ECO:0000313" key="1">
    <source>
        <dbReference type="EMBL" id="QES90599.1"/>
    </source>
</evidence>
<dbReference type="RefSeq" id="WP_131331585.1">
    <property type="nucleotide sequence ID" value="NZ_CP044016.1"/>
</dbReference>
<dbReference type="PANTHER" id="PTHR39624:SF2">
    <property type="entry name" value="OSMC-LIKE PROTEIN"/>
    <property type="match status" value="1"/>
</dbReference>
<keyword evidence="2" id="KW-1185">Reference proteome</keyword>
<dbReference type="Gene3D" id="3.30.300.20">
    <property type="match status" value="1"/>
</dbReference>
<dbReference type="InterPro" id="IPR036102">
    <property type="entry name" value="OsmC/Ohrsf"/>
</dbReference>
<dbReference type="Proteomes" id="UP000292424">
    <property type="component" value="Chromosome"/>
</dbReference>
<name>A0A5P2G8H4_9BACT</name>
<dbReference type="Pfam" id="PF02566">
    <property type="entry name" value="OsmC"/>
    <property type="match status" value="1"/>
</dbReference>
<dbReference type="InterPro" id="IPR015946">
    <property type="entry name" value="KH_dom-like_a/b"/>
</dbReference>
<sequence>MGIQVKAILGEEKFYTEIFAGDNQLVTDEPFDKGGQNKGFDPHQILATSLASCTAATLKMYIDRKEWNVGNIIVDVDLEKSPETNSATFTRTISFSSFHPDEEQLKKILLIAEKCPVHKTLTGNIAINTKINADA</sequence>
<evidence type="ECO:0000313" key="2">
    <source>
        <dbReference type="Proteomes" id="UP000292424"/>
    </source>
</evidence>